<evidence type="ECO:0000256" key="1">
    <source>
        <dbReference type="SAM" id="MobiDB-lite"/>
    </source>
</evidence>
<dbReference type="Gene3D" id="3.40.50.1820">
    <property type="entry name" value="alpha/beta hydrolase"/>
    <property type="match status" value="1"/>
</dbReference>
<dbReference type="SUPFAM" id="SSF53474">
    <property type="entry name" value="alpha/beta-Hydrolases"/>
    <property type="match status" value="1"/>
</dbReference>
<protein>
    <submittedName>
        <fullName evidence="3">Alpha/beta hydrolase</fullName>
    </submittedName>
</protein>
<gene>
    <name evidence="3" type="ORF">AAE021_03830</name>
</gene>
<dbReference type="Pfam" id="PF00561">
    <property type="entry name" value="Abhydrolase_1"/>
    <property type="match status" value="1"/>
</dbReference>
<evidence type="ECO:0000313" key="3">
    <source>
        <dbReference type="EMBL" id="WZP16722.1"/>
    </source>
</evidence>
<dbReference type="RefSeq" id="WP_342024326.1">
    <property type="nucleotide sequence ID" value="NZ_CP151657.1"/>
</dbReference>
<dbReference type="Proteomes" id="UP001448858">
    <property type="component" value="Chromosome"/>
</dbReference>
<reference evidence="3 4" key="1">
    <citation type="submission" date="2024-04" db="EMBL/GenBank/DDBJ databases">
        <title>Arthrobacter sp. from Plains bison fecal sample.</title>
        <authorList>
            <person name="Ruzzini A."/>
        </authorList>
    </citation>
    <scope>NUCLEOTIDE SEQUENCE [LARGE SCALE GENOMIC DNA]</scope>
    <source>
        <strain evidence="3 4">EINP1</strain>
    </source>
</reference>
<dbReference type="InterPro" id="IPR000073">
    <property type="entry name" value="AB_hydrolase_1"/>
</dbReference>
<proteinExistence type="predicted"/>
<accession>A0ABZ2ZXY6</accession>
<dbReference type="InterPro" id="IPR029058">
    <property type="entry name" value="AB_hydrolase_fold"/>
</dbReference>
<name>A0ABZ2ZXY6_9MICC</name>
<feature type="region of interest" description="Disordered" evidence="1">
    <location>
        <begin position="241"/>
        <end position="284"/>
    </location>
</feature>
<keyword evidence="3" id="KW-0378">Hydrolase</keyword>
<evidence type="ECO:0000259" key="2">
    <source>
        <dbReference type="Pfam" id="PF00561"/>
    </source>
</evidence>
<organism evidence="3 4">
    <name type="scientific">Arthrobacter citreus</name>
    <dbReference type="NCBI Taxonomy" id="1670"/>
    <lineage>
        <taxon>Bacteria</taxon>
        <taxon>Bacillati</taxon>
        <taxon>Actinomycetota</taxon>
        <taxon>Actinomycetes</taxon>
        <taxon>Micrococcales</taxon>
        <taxon>Micrococcaceae</taxon>
        <taxon>Arthrobacter</taxon>
    </lineage>
</organism>
<dbReference type="GO" id="GO:0016787">
    <property type="term" value="F:hydrolase activity"/>
    <property type="evidence" value="ECO:0007669"/>
    <property type="project" value="UniProtKB-KW"/>
</dbReference>
<feature type="domain" description="AB hydrolase-1" evidence="2">
    <location>
        <begin position="6"/>
        <end position="106"/>
    </location>
</feature>
<keyword evidence="4" id="KW-1185">Reference proteome</keyword>
<feature type="compositionally biased region" description="Gly residues" evidence="1">
    <location>
        <begin position="253"/>
        <end position="284"/>
    </location>
</feature>
<evidence type="ECO:0000313" key="4">
    <source>
        <dbReference type="Proteomes" id="UP001448858"/>
    </source>
</evidence>
<sequence length="284" mass="29536">MPSERVVFVHGAGSFGAAAWPRQHGLALDYDCLFIKRHGFDAVAEPTAPDLEADIAIIREALGEGGHLVAHSAGAVPAMLAALRDPSRVYSLILCEPAVFSLTHDLPATAAHRQLLQPLFDAAPDMSDEDFEREFVRRVFAVDAAAAGRAARPGHTAPADEAARRSAARLRLQAPPWEAPLDIVPGVPTLVLTGGWEPLYEEVADFLVSTGAEHQQVGGNHRPQDTGAGRKAIREFLARARRTEAGRSATGGSSDGGGDAGGFSNGGGQAGGSSNGGGQEAGGR</sequence>
<dbReference type="EMBL" id="CP151657">
    <property type="protein sequence ID" value="WZP16722.1"/>
    <property type="molecule type" value="Genomic_DNA"/>
</dbReference>